<reference evidence="3" key="1">
    <citation type="journal article" date="2020" name="mSystems">
        <title>Genome- and Community-Level Interaction Insights into Carbon Utilization and Element Cycling Functions of Hydrothermarchaeota in Hydrothermal Sediment.</title>
        <authorList>
            <person name="Zhou Z."/>
            <person name="Liu Y."/>
            <person name="Xu W."/>
            <person name="Pan J."/>
            <person name="Luo Z.H."/>
            <person name="Li M."/>
        </authorList>
    </citation>
    <scope>NUCLEOTIDE SEQUENCE [LARGE SCALE GENOMIC DNA]</scope>
    <source>
        <strain evidence="3">SpSt-6</strain>
    </source>
</reference>
<dbReference type="Gene3D" id="3.40.50.2000">
    <property type="entry name" value="Glycogen Phosphorylase B"/>
    <property type="match status" value="2"/>
</dbReference>
<evidence type="ECO:0000259" key="1">
    <source>
        <dbReference type="Pfam" id="PF00534"/>
    </source>
</evidence>
<dbReference type="SUPFAM" id="SSF53756">
    <property type="entry name" value="UDP-Glycosyltransferase/glycogen phosphorylase"/>
    <property type="match status" value="1"/>
</dbReference>
<dbReference type="PANTHER" id="PTHR45947:SF3">
    <property type="entry name" value="SULFOQUINOVOSYL TRANSFERASE SQD2"/>
    <property type="match status" value="1"/>
</dbReference>
<dbReference type="AlphaFoldDB" id="A0A7C4JRP0"/>
<protein>
    <submittedName>
        <fullName evidence="3">Glycosyltransferase family 4 protein</fullName>
    </submittedName>
</protein>
<dbReference type="Pfam" id="PF13439">
    <property type="entry name" value="Glyco_transf_4"/>
    <property type="match status" value="1"/>
</dbReference>
<feature type="domain" description="Glycosyl transferase family 1" evidence="1">
    <location>
        <begin position="181"/>
        <end position="318"/>
    </location>
</feature>
<dbReference type="PANTHER" id="PTHR45947">
    <property type="entry name" value="SULFOQUINOVOSYL TRANSFERASE SQD2"/>
    <property type="match status" value="1"/>
</dbReference>
<name>A0A7C4JRP0_9BACT</name>
<evidence type="ECO:0000313" key="3">
    <source>
        <dbReference type="EMBL" id="HGQ86279.1"/>
    </source>
</evidence>
<feature type="domain" description="Glycosyltransferase subfamily 4-like N-terminal" evidence="2">
    <location>
        <begin position="39"/>
        <end position="180"/>
    </location>
</feature>
<proteinExistence type="predicted"/>
<gene>
    <name evidence="3" type="ORF">ENT66_08400</name>
</gene>
<dbReference type="InterPro" id="IPR028098">
    <property type="entry name" value="Glyco_trans_4-like_N"/>
</dbReference>
<accession>A0A7C4JRP0</accession>
<keyword evidence="3" id="KW-0808">Transferase</keyword>
<dbReference type="GO" id="GO:0016757">
    <property type="term" value="F:glycosyltransferase activity"/>
    <property type="evidence" value="ECO:0007669"/>
    <property type="project" value="InterPro"/>
</dbReference>
<sequence>MDKYAGSERVLEQIVDLFPEADLFSLVDFLKDRKFIKNKKVHTSFIQKLPFAKKKFRYYLPLFPLAIESLDLSNYDLIISSSHCLAKSVKKHKNQMHISYIHTPARYIWDLRSQYLEETGLNKGLKKHIVNLIFDYIKHYDLKTVNRIDYVIASSYYIKQRIKRCYNLDAHVIYPPVDVNKFSLNEKKEDFYLTVSRLEPYKKVSLIVEAFNRMLDKKLVVIGDGSEMGKIKKIAGKNVEILGFQPDSIVKKYIESAKAFIFAAEEDFGIVLVEAQSAGTPVVAFRKGGATETVLEGITGVFFDFQTPESIVEGVKKLDQIYDTLDFKKIREHSLQFSVERFRKEFFDFINKILEKHQLNLFRNHPQI</sequence>
<dbReference type="InterPro" id="IPR050194">
    <property type="entry name" value="Glycosyltransferase_grp1"/>
</dbReference>
<dbReference type="InterPro" id="IPR001296">
    <property type="entry name" value="Glyco_trans_1"/>
</dbReference>
<dbReference type="Pfam" id="PF00534">
    <property type="entry name" value="Glycos_transf_1"/>
    <property type="match status" value="1"/>
</dbReference>
<evidence type="ECO:0000259" key="2">
    <source>
        <dbReference type="Pfam" id="PF13439"/>
    </source>
</evidence>
<organism evidence="3">
    <name type="scientific">Thermodesulfobacterium geofontis</name>
    <dbReference type="NCBI Taxonomy" id="1295609"/>
    <lineage>
        <taxon>Bacteria</taxon>
        <taxon>Pseudomonadati</taxon>
        <taxon>Thermodesulfobacteriota</taxon>
        <taxon>Thermodesulfobacteria</taxon>
        <taxon>Thermodesulfobacteriales</taxon>
        <taxon>Thermodesulfobacteriaceae</taxon>
        <taxon>Thermodesulfobacterium</taxon>
    </lineage>
</organism>
<comment type="caution">
    <text evidence="3">The sequence shown here is derived from an EMBL/GenBank/DDBJ whole genome shotgun (WGS) entry which is preliminary data.</text>
</comment>
<dbReference type="EMBL" id="DSZN01000128">
    <property type="protein sequence ID" value="HGQ86279.1"/>
    <property type="molecule type" value="Genomic_DNA"/>
</dbReference>